<evidence type="ECO:0000256" key="9">
    <source>
        <dbReference type="SAM" id="Phobius"/>
    </source>
</evidence>
<dbReference type="PIRSF" id="PIRSF037778">
    <property type="entry name" value="UCP037778_transp_RibU"/>
    <property type="match status" value="1"/>
</dbReference>
<keyword evidence="3 8" id="KW-0813">Transport</keyword>
<dbReference type="InterPro" id="IPR025720">
    <property type="entry name" value="RibU"/>
</dbReference>
<comment type="similarity">
    <text evidence="2 8">Belongs to the prokaryotic riboflavin transporter (P-RFT) (TC 2.A.87) family.</text>
</comment>
<dbReference type="Proteomes" id="UP000031950">
    <property type="component" value="Unassembled WGS sequence"/>
</dbReference>
<name>A0A0C2QZT5_9BACL</name>
<feature type="transmembrane region" description="Helical" evidence="9">
    <location>
        <begin position="80"/>
        <end position="98"/>
    </location>
</feature>
<dbReference type="PANTHER" id="PTHR38438">
    <property type="entry name" value="RIBOFLAVIN TRANSPORTER RIBU"/>
    <property type="match status" value="1"/>
</dbReference>
<comment type="function">
    <text evidence="8">Probably a riboflavin-binding protein that interacts with the energy-coupling factor (ECF) ABC-transporter complex.</text>
</comment>
<dbReference type="OrthoDB" id="9809216at2"/>
<reference evidence="10 11" key="1">
    <citation type="submission" date="2015-01" db="EMBL/GenBank/DDBJ databases">
        <title>Genome sequence of Jeotgalibacillus alimentarius.</title>
        <authorList>
            <person name="Goh K.M."/>
            <person name="Chan K.-G."/>
            <person name="Yaakop A.S."/>
            <person name="Ee R."/>
            <person name="Gan H.M."/>
            <person name="Chan C.S."/>
        </authorList>
    </citation>
    <scope>NUCLEOTIDE SEQUENCE [LARGE SCALE GENOMIC DNA]</scope>
    <source>
        <strain evidence="10 11">YKJ-13</strain>
    </source>
</reference>
<feature type="transmembrane region" description="Helical" evidence="9">
    <location>
        <begin position="156"/>
        <end position="176"/>
    </location>
</feature>
<evidence type="ECO:0000256" key="3">
    <source>
        <dbReference type="ARBA" id="ARBA00022448"/>
    </source>
</evidence>
<keyword evidence="6 9" id="KW-1133">Transmembrane helix</keyword>
<feature type="transmembrane region" description="Helical" evidence="9">
    <location>
        <begin position="12"/>
        <end position="32"/>
    </location>
</feature>
<keyword evidence="5 9" id="KW-0812">Transmembrane</keyword>
<evidence type="ECO:0000256" key="1">
    <source>
        <dbReference type="ARBA" id="ARBA00004651"/>
    </source>
</evidence>
<evidence type="ECO:0000256" key="8">
    <source>
        <dbReference type="PIRNR" id="PIRNR037778"/>
    </source>
</evidence>
<dbReference type="Gene3D" id="1.10.1760.20">
    <property type="match status" value="1"/>
</dbReference>
<feature type="transmembrane region" description="Helical" evidence="9">
    <location>
        <begin position="110"/>
        <end position="136"/>
    </location>
</feature>
<evidence type="ECO:0000256" key="2">
    <source>
        <dbReference type="ARBA" id="ARBA00005540"/>
    </source>
</evidence>
<dbReference type="PANTHER" id="PTHR38438:SF1">
    <property type="entry name" value="RIBOFLAVIN TRANSPORTER RIBU"/>
    <property type="match status" value="1"/>
</dbReference>
<evidence type="ECO:0000256" key="5">
    <source>
        <dbReference type="ARBA" id="ARBA00022692"/>
    </source>
</evidence>
<dbReference type="GO" id="GO:0005886">
    <property type="term" value="C:plasma membrane"/>
    <property type="evidence" value="ECO:0007669"/>
    <property type="project" value="UniProtKB-SubCell"/>
</dbReference>
<dbReference type="STRING" id="135826.KP77_32660"/>
<protein>
    <recommendedName>
        <fullName evidence="8">Riboflavin transporter</fullName>
    </recommendedName>
</protein>
<evidence type="ECO:0000256" key="6">
    <source>
        <dbReference type="ARBA" id="ARBA00022989"/>
    </source>
</evidence>
<comment type="subcellular location">
    <subcellularLocation>
        <location evidence="1">Cell membrane</location>
        <topology evidence="1">Multi-pass membrane protein</topology>
    </subcellularLocation>
</comment>
<gene>
    <name evidence="10" type="ORF">KP77_32660</name>
</gene>
<dbReference type="AlphaFoldDB" id="A0A0C2QZT5"/>
<keyword evidence="4 8" id="KW-1003">Cell membrane</keyword>
<dbReference type="Pfam" id="PF12822">
    <property type="entry name" value="ECF_trnsprt"/>
    <property type="match status" value="1"/>
</dbReference>
<dbReference type="InterPro" id="IPR024529">
    <property type="entry name" value="ECF_trnsprt_substrate-spec"/>
</dbReference>
<accession>A0A0C2QZT5</accession>
<keyword evidence="7 8" id="KW-0472">Membrane</keyword>
<keyword evidence="11" id="KW-1185">Reference proteome</keyword>
<evidence type="ECO:0000256" key="7">
    <source>
        <dbReference type="ARBA" id="ARBA00023136"/>
    </source>
</evidence>
<evidence type="ECO:0000313" key="11">
    <source>
        <dbReference type="Proteomes" id="UP000031950"/>
    </source>
</evidence>
<dbReference type="EMBL" id="JXRQ01000029">
    <property type="protein sequence ID" value="KIL43560.1"/>
    <property type="molecule type" value="Genomic_DNA"/>
</dbReference>
<evidence type="ECO:0000313" key="10">
    <source>
        <dbReference type="EMBL" id="KIL43560.1"/>
    </source>
</evidence>
<comment type="caution">
    <text evidence="10">The sequence shown here is derived from an EMBL/GenBank/DDBJ whole genome shotgun (WGS) entry which is preliminary data.</text>
</comment>
<organism evidence="10 11">
    <name type="scientific">Jeotgalibacillus alimentarius</name>
    <dbReference type="NCBI Taxonomy" id="135826"/>
    <lineage>
        <taxon>Bacteria</taxon>
        <taxon>Bacillati</taxon>
        <taxon>Bacillota</taxon>
        <taxon>Bacilli</taxon>
        <taxon>Bacillales</taxon>
        <taxon>Caryophanaceae</taxon>
        <taxon>Jeotgalibacillus</taxon>
    </lineage>
</organism>
<dbReference type="GO" id="GO:0032217">
    <property type="term" value="F:riboflavin transmembrane transporter activity"/>
    <property type="evidence" value="ECO:0007669"/>
    <property type="project" value="UniProtKB-UniRule"/>
</dbReference>
<dbReference type="PATRIC" id="fig|135826.4.peg.3244"/>
<dbReference type="RefSeq" id="WP_041123744.1">
    <property type="nucleotide sequence ID" value="NZ_JXRQ01000029.1"/>
</dbReference>
<proteinExistence type="inferred from homology"/>
<evidence type="ECO:0000256" key="4">
    <source>
        <dbReference type="ARBA" id="ARBA00022475"/>
    </source>
</evidence>
<sequence>MLKNTQLLVKLSMLSAVAFLLMMLNFPLPFLPEFLKIDFSDVPALLAAILFSPMAGVVVEALKNILYYLFKGSGVPIGELSNFIAGCAFILPVAFFYHKRKTKGALAKGLIAGTVLMVLLLAVLNYFLILPAYAWFFGMDYMLDPAVKLGLTTGAIIPFNLIKSACVAALFIPLFVKLKPWIRQQSLQTGPIS</sequence>